<accession>A0ABS7XZ74</accession>
<keyword evidence="2" id="KW-1185">Reference proteome</keyword>
<comment type="caution">
    <text evidence="1">The sequence shown here is derived from an EMBL/GenBank/DDBJ whole genome shotgun (WGS) entry which is preliminary data.</text>
</comment>
<dbReference type="Pfam" id="PF12987">
    <property type="entry name" value="DUF3871"/>
    <property type="match status" value="1"/>
</dbReference>
<dbReference type="EMBL" id="JAIUJS010000001">
    <property type="protein sequence ID" value="MCA0151727.1"/>
    <property type="molecule type" value="Genomic_DNA"/>
</dbReference>
<dbReference type="Proteomes" id="UP001198402">
    <property type="component" value="Unassembled WGS sequence"/>
</dbReference>
<evidence type="ECO:0000313" key="1">
    <source>
        <dbReference type="EMBL" id="MCA0151727.1"/>
    </source>
</evidence>
<evidence type="ECO:0000313" key="2">
    <source>
        <dbReference type="Proteomes" id="UP001198402"/>
    </source>
</evidence>
<reference evidence="2" key="1">
    <citation type="submission" date="2023-07" db="EMBL/GenBank/DDBJ databases">
        <authorList>
            <person name="Yue Y."/>
        </authorList>
    </citation>
    <scope>NUCLEOTIDE SEQUENCE [LARGE SCALE GENOMIC DNA]</scope>
    <source>
        <strain evidence="2">2Y89</strain>
    </source>
</reference>
<gene>
    <name evidence="1" type="ORF">LBV24_00770</name>
</gene>
<organism evidence="1 2">
    <name type="scientific">Winogradskyella vincentii</name>
    <dbReference type="NCBI Taxonomy" id="2877122"/>
    <lineage>
        <taxon>Bacteria</taxon>
        <taxon>Pseudomonadati</taxon>
        <taxon>Bacteroidota</taxon>
        <taxon>Flavobacteriia</taxon>
        <taxon>Flavobacteriales</taxon>
        <taxon>Flavobacteriaceae</taxon>
        <taxon>Winogradskyella</taxon>
    </lineage>
</organism>
<name>A0ABS7XZ74_9FLAO</name>
<dbReference type="RefSeq" id="WP_224476699.1">
    <property type="nucleotide sequence ID" value="NZ_JAIUJS010000001.1"/>
</dbReference>
<sequence length="325" mass="37327">MELIQINNTIDNQVISKDDVTISQGNFIEANTEMVSLSHLKRECIIPVYADNESTISHAQFIEATKEVVQSNFQGERVYEPNIRVSHIIKGRVPSAIGKPVKQLKPEEKTIYYQRAAFMIEVPSLKENVNNNSLSLTIGGVRALNQENLYSKRNLEKFKVFIGFKNLVCTNLCISTDGLNADIRVSSVEELKDKIAELIQSFDKDRFLGNMERMSKFKLDELQFAHTIGKMRMYQHLNKLERDGKFALGMNDNQIGTVVKNYYQDDNFSRSESRDINLWNFYNLMTEANKSSYIDSNLERNANAFEFVSGLANSMQNQTQNWFLN</sequence>
<protein>
    <submittedName>
        <fullName evidence="1">DUF3871 family protein</fullName>
    </submittedName>
</protein>
<dbReference type="InterPro" id="IPR024353">
    <property type="entry name" value="DUF3871"/>
</dbReference>
<proteinExistence type="predicted"/>